<evidence type="ECO:0000256" key="2">
    <source>
        <dbReference type="ARBA" id="ARBA00023203"/>
    </source>
</evidence>
<dbReference type="SMART" id="SM00227">
    <property type="entry name" value="NEBU"/>
    <property type="match status" value="5"/>
</dbReference>
<keyword evidence="1" id="KW-0677">Repeat</keyword>
<dbReference type="PANTHER" id="PTHR11039">
    <property type="entry name" value="NEBULIN"/>
    <property type="match status" value="1"/>
</dbReference>
<dbReference type="GO" id="GO:0071691">
    <property type="term" value="P:cardiac muscle thin filament assembly"/>
    <property type="evidence" value="ECO:0007669"/>
    <property type="project" value="TreeGrafter"/>
</dbReference>
<reference evidence="3" key="2">
    <citation type="submission" date="2025-09" db="UniProtKB">
        <authorList>
            <consortium name="Ensembl"/>
        </authorList>
    </citation>
    <scope>IDENTIFICATION</scope>
</reference>
<dbReference type="PROSITE" id="PS51216">
    <property type="entry name" value="NEBULIN"/>
    <property type="match status" value="3"/>
</dbReference>
<dbReference type="GO" id="GO:0051015">
    <property type="term" value="F:actin filament binding"/>
    <property type="evidence" value="ECO:0007669"/>
    <property type="project" value="InterPro"/>
</dbReference>
<name>A0A8C4QLZ1_EPTBU</name>
<sequence>MFTYKIQTKIIHVLQKLYKKGWEDDKLKGYDLRLDAIPIRIAKASRDIASNYKYKQAYENEKGHHIGFRNIKDDPKLVWSMHVAKMQSDREYKKGFMKSKTKFNIPADMMEIVQAKRCQELVNDFNYKTRLHTWTCLPDSNDVMQARHAYNLQSDLLYKEDLDWIRGTGWMPNGSLDMEAAKQASKNLSERHYRQPVHNVPFTAIADPMEVILAKSNSEILNMV</sequence>
<dbReference type="InterPro" id="IPR013998">
    <property type="entry name" value="Nebulin-like"/>
</dbReference>
<protein>
    <recommendedName>
        <fullName evidence="5">Nebulin</fullName>
    </recommendedName>
</protein>
<dbReference type="Ensembl" id="ENSEBUT00000018111.1">
    <property type="protein sequence ID" value="ENSEBUP00000017535.1"/>
    <property type="gene ID" value="ENSEBUG00000010956.1"/>
</dbReference>
<dbReference type="Proteomes" id="UP000694388">
    <property type="component" value="Unplaced"/>
</dbReference>
<accession>A0A8C4QLZ1</accession>
<organism evidence="3 4">
    <name type="scientific">Eptatretus burgeri</name>
    <name type="common">Inshore hagfish</name>
    <dbReference type="NCBI Taxonomy" id="7764"/>
    <lineage>
        <taxon>Eukaryota</taxon>
        <taxon>Metazoa</taxon>
        <taxon>Chordata</taxon>
        <taxon>Craniata</taxon>
        <taxon>Vertebrata</taxon>
        <taxon>Cyclostomata</taxon>
        <taxon>Myxini</taxon>
        <taxon>Myxiniformes</taxon>
        <taxon>Myxinidae</taxon>
        <taxon>Eptatretinae</taxon>
        <taxon>Eptatretus</taxon>
    </lineage>
</organism>
<keyword evidence="2" id="KW-0009">Actin-binding</keyword>
<reference evidence="3" key="1">
    <citation type="submission" date="2025-08" db="UniProtKB">
        <authorList>
            <consortium name="Ensembl"/>
        </authorList>
    </citation>
    <scope>IDENTIFICATION</scope>
</reference>
<dbReference type="GO" id="GO:0030018">
    <property type="term" value="C:Z disc"/>
    <property type="evidence" value="ECO:0007669"/>
    <property type="project" value="InterPro"/>
</dbReference>
<dbReference type="InterPro" id="IPR055297">
    <property type="entry name" value="NEBU/NEBL"/>
</dbReference>
<keyword evidence="4" id="KW-1185">Reference proteome</keyword>
<dbReference type="InterPro" id="IPR000900">
    <property type="entry name" value="Nebulin_repeat"/>
</dbReference>
<dbReference type="Pfam" id="PF00880">
    <property type="entry name" value="Nebulin"/>
    <property type="match status" value="3"/>
</dbReference>
<evidence type="ECO:0000313" key="3">
    <source>
        <dbReference type="Ensembl" id="ENSEBUP00000017535.1"/>
    </source>
</evidence>
<proteinExistence type="predicted"/>
<evidence type="ECO:0008006" key="5">
    <source>
        <dbReference type="Google" id="ProtNLM"/>
    </source>
</evidence>
<dbReference type="OMA" id="NERAYKE"/>
<evidence type="ECO:0000313" key="4">
    <source>
        <dbReference type="Proteomes" id="UP000694388"/>
    </source>
</evidence>
<dbReference type="PANTHER" id="PTHR11039:SF65">
    <property type="entry name" value="NEBULIN"/>
    <property type="match status" value="1"/>
</dbReference>
<dbReference type="AlphaFoldDB" id="A0A8C4QLZ1"/>
<evidence type="ECO:0000256" key="1">
    <source>
        <dbReference type="ARBA" id="ARBA00022737"/>
    </source>
</evidence>
<dbReference type="PRINTS" id="PR00510">
    <property type="entry name" value="NEBULIN"/>
</dbReference>
<dbReference type="GeneTree" id="ENSGT00940000154533"/>